<organism evidence="3 4">
    <name type="scientific">Lucilia cuprina</name>
    <name type="common">Green bottle fly</name>
    <name type="synonym">Australian sheep blowfly</name>
    <dbReference type="NCBI Taxonomy" id="7375"/>
    <lineage>
        <taxon>Eukaryota</taxon>
        <taxon>Metazoa</taxon>
        <taxon>Ecdysozoa</taxon>
        <taxon>Arthropoda</taxon>
        <taxon>Hexapoda</taxon>
        <taxon>Insecta</taxon>
        <taxon>Pterygota</taxon>
        <taxon>Neoptera</taxon>
        <taxon>Endopterygota</taxon>
        <taxon>Diptera</taxon>
        <taxon>Brachycera</taxon>
        <taxon>Muscomorpha</taxon>
        <taxon>Oestroidea</taxon>
        <taxon>Calliphoridae</taxon>
        <taxon>Luciliinae</taxon>
        <taxon>Lucilia</taxon>
    </lineage>
</organism>
<feature type="compositionally biased region" description="Basic and acidic residues" evidence="1">
    <location>
        <begin position="112"/>
        <end position="121"/>
    </location>
</feature>
<accession>A0A0L0CAH9</accession>
<evidence type="ECO:0000256" key="2">
    <source>
        <dbReference type="SAM" id="SignalP"/>
    </source>
</evidence>
<evidence type="ECO:0000313" key="3">
    <source>
        <dbReference type="EMBL" id="KNC29261.1"/>
    </source>
</evidence>
<dbReference type="AlphaFoldDB" id="A0A0L0CAH9"/>
<keyword evidence="4" id="KW-1185">Reference proteome</keyword>
<sequence>MFKKVITILIFLFVGIINGLPPGVKPTENKKSHNEGPFIQPEVITIERLEALLRKASEIFKPTNLQRSDAPTAEIQQVAVPIQFMQPPANQPFNFYLPLFDYDESDAQHTKLDEKSRKMEHFTPPPLPKEGESQENFYDVKPKKALPKKFNSSAKHINIKWLNAYEKQLSSPSNKQSVNVPKDVYLINDERNRINFDDTFFAVDMKVPDRTNKLDKSATEIENQNDDYNSQGEEDLIAAAALQIPLITQFTNLRRF</sequence>
<feature type="signal peptide" evidence="2">
    <location>
        <begin position="1"/>
        <end position="19"/>
    </location>
</feature>
<protein>
    <recommendedName>
        <fullName evidence="5">DUF4794 domain-containing protein</fullName>
    </recommendedName>
</protein>
<comment type="caution">
    <text evidence="3">The sequence shown here is derived from an EMBL/GenBank/DDBJ whole genome shotgun (WGS) entry which is preliminary data.</text>
</comment>
<keyword evidence="2" id="KW-0732">Signal</keyword>
<dbReference type="Proteomes" id="UP000037069">
    <property type="component" value="Unassembled WGS sequence"/>
</dbReference>
<feature type="chain" id="PRO_5005535965" description="DUF4794 domain-containing protein" evidence="2">
    <location>
        <begin position="20"/>
        <end position="256"/>
    </location>
</feature>
<evidence type="ECO:0000313" key="4">
    <source>
        <dbReference type="Proteomes" id="UP000037069"/>
    </source>
</evidence>
<dbReference type="EMBL" id="JRES01000678">
    <property type="protein sequence ID" value="KNC29261.1"/>
    <property type="molecule type" value="Genomic_DNA"/>
</dbReference>
<reference evidence="3 4" key="1">
    <citation type="journal article" date="2015" name="Nat. Commun.">
        <title>Lucilia cuprina genome unlocks parasitic fly biology to underpin future interventions.</title>
        <authorList>
            <person name="Anstead C.A."/>
            <person name="Korhonen P.K."/>
            <person name="Young N.D."/>
            <person name="Hall R.S."/>
            <person name="Jex A.R."/>
            <person name="Murali S.C."/>
            <person name="Hughes D.S."/>
            <person name="Lee S.F."/>
            <person name="Perry T."/>
            <person name="Stroehlein A.J."/>
            <person name="Ansell B.R."/>
            <person name="Breugelmans B."/>
            <person name="Hofmann A."/>
            <person name="Qu J."/>
            <person name="Dugan S."/>
            <person name="Lee S.L."/>
            <person name="Chao H."/>
            <person name="Dinh H."/>
            <person name="Han Y."/>
            <person name="Doddapaneni H.V."/>
            <person name="Worley K.C."/>
            <person name="Muzny D.M."/>
            <person name="Ioannidis P."/>
            <person name="Waterhouse R.M."/>
            <person name="Zdobnov E.M."/>
            <person name="James P.J."/>
            <person name="Bagnall N.H."/>
            <person name="Kotze A.C."/>
            <person name="Gibbs R.A."/>
            <person name="Richards S."/>
            <person name="Batterham P."/>
            <person name="Gasser R.B."/>
        </authorList>
    </citation>
    <scope>NUCLEOTIDE SEQUENCE [LARGE SCALE GENOMIC DNA]</scope>
    <source>
        <strain evidence="3 4">LS</strain>
        <tissue evidence="3">Full body</tissue>
    </source>
</reference>
<gene>
    <name evidence="3" type="ORF">FF38_02435</name>
</gene>
<proteinExistence type="predicted"/>
<feature type="region of interest" description="Disordered" evidence="1">
    <location>
        <begin position="112"/>
        <end position="134"/>
    </location>
</feature>
<evidence type="ECO:0008006" key="5">
    <source>
        <dbReference type="Google" id="ProtNLM"/>
    </source>
</evidence>
<dbReference type="OrthoDB" id="7937255at2759"/>
<name>A0A0L0CAH9_LUCCU</name>
<evidence type="ECO:0000256" key="1">
    <source>
        <dbReference type="SAM" id="MobiDB-lite"/>
    </source>
</evidence>